<accession>A0A844ZX54</accession>
<evidence type="ECO:0000313" key="4">
    <source>
        <dbReference type="Proteomes" id="UP000460626"/>
    </source>
</evidence>
<protein>
    <submittedName>
        <fullName evidence="3">Uncharacterized protein</fullName>
    </submittedName>
</protein>
<keyword evidence="2" id="KW-1133">Transmembrane helix</keyword>
<dbReference type="OrthoDB" id="7509339at2"/>
<name>A0A844ZX54_9SPHN</name>
<dbReference type="RefSeq" id="WP_131451852.1">
    <property type="nucleotide sequence ID" value="NZ_BMJK01000001.1"/>
</dbReference>
<proteinExistence type="predicted"/>
<dbReference type="Proteomes" id="UP000460626">
    <property type="component" value="Unassembled WGS sequence"/>
</dbReference>
<gene>
    <name evidence="3" type="ORF">GRI62_02495</name>
</gene>
<keyword evidence="2" id="KW-0472">Membrane</keyword>
<keyword evidence="4" id="KW-1185">Reference proteome</keyword>
<dbReference type="EMBL" id="WTYH01000001">
    <property type="protein sequence ID" value="MXO92475.1"/>
    <property type="molecule type" value="Genomic_DNA"/>
</dbReference>
<comment type="caution">
    <text evidence="3">The sequence shown here is derived from an EMBL/GenBank/DDBJ whole genome shotgun (WGS) entry which is preliminary data.</text>
</comment>
<evidence type="ECO:0000256" key="1">
    <source>
        <dbReference type="SAM" id="MobiDB-lite"/>
    </source>
</evidence>
<feature type="region of interest" description="Disordered" evidence="1">
    <location>
        <begin position="73"/>
        <end position="128"/>
    </location>
</feature>
<sequence length="128" mass="13018">MPLDPLEILKRKASKDKADRVLAAGGPLGGTRAERLQRLQIGVFGIFAMVLLVGLADIVTNRLALTEAAAVPEAAPTVEATQSAVPRDPLVDAGVAPEVPEGTDASAAPAPPQGGATPERPSANAPLQ</sequence>
<organism evidence="3 4">
    <name type="scientific">Aurantiacibacter arachoides</name>
    <dbReference type="NCBI Taxonomy" id="1850444"/>
    <lineage>
        <taxon>Bacteria</taxon>
        <taxon>Pseudomonadati</taxon>
        <taxon>Pseudomonadota</taxon>
        <taxon>Alphaproteobacteria</taxon>
        <taxon>Sphingomonadales</taxon>
        <taxon>Erythrobacteraceae</taxon>
        <taxon>Aurantiacibacter</taxon>
    </lineage>
</organism>
<keyword evidence="2" id="KW-0812">Transmembrane</keyword>
<feature type="transmembrane region" description="Helical" evidence="2">
    <location>
        <begin position="39"/>
        <end position="59"/>
    </location>
</feature>
<dbReference type="AlphaFoldDB" id="A0A844ZX54"/>
<reference evidence="3 4" key="1">
    <citation type="submission" date="2019-12" db="EMBL/GenBank/DDBJ databases">
        <title>Genomic-based taxomic classification of the family Erythrobacteraceae.</title>
        <authorList>
            <person name="Xu L."/>
        </authorList>
    </citation>
    <scope>NUCLEOTIDE SEQUENCE [LARGE SCALE GENOMIC DNA]</scope>
    <source>
        <strain evidence="3 4">RC4-10-4</strain>
    </source>
</reference>
<evidence type="ECO:0000256" key="2">
    <source>
        <dbReference type="SAM" id="Phobius"/>
    </source>
</evidence>
<feature type="compositionally biased region" description="Low complexity" evidence="1">
    <location>
        <begin position="105"/>
        <end position="118"/>
    </location>
</feature>
<evidence type="ECO:0000313" key="3">
    <source>
        <dbReference type="EMBL" id="MXO92475.1"/>
    </source>
</evidence>